<dbReference type="AlphaFoldDB" id="A0A9D4Z6A3"/>
<dbReference type="EMBL" id="JABFUD020000020">
    <property type="protein sequence ID" value="KAI5063983.1"/>
    <property type="molecule type" value="Genomic_DNA"/>
</dbReference>
<dbReference type="GO" id="GO:0030246">
    <property type="term" value="F:carbohydrate binding"/>
    <property type="evidence" value="ECO:0007669"/>
    <property type="project" value="InterPro"/>
</dbReference>
<accession>A0A9D4Z6A3</accession>
<dbReference type="Proteomes" id="UP000886520">
    <property type="component" value="Chromosome 20"/>
</dbReference>
<organism evidence="2 3">
    <name type="scientific">Adiantum capillus-veneris</name>
    <name type="common">Maidenhair fern</name>
    <dbReference type="NCBI Taxonomy" id="13818"/>
    <lineage>
        <taxon>Eukaryota</taxon>
        <taxon>Viridiplantae</taxon>
        <taxon>Streptophyta</taxon>
        <taxon>Embryophyta</taxon>
        <taxon>Tracheophyta</taxon>
        <taxon>Polypodiopsida</taxon>
        <taxon>Polypodiidae</taxon>
        <taxon>Polypodiales</taxon>
        <taxon>Pteridineae</taxon>
        <taxon>Pteridaceae</taxon>
        <taxon>Vittarioideae</taxon>
        <taxon>Adiantum</taxon>
    </lineage>
</organism>
<keyword evidence="3" id="KW-1185">Reference proteome</keyword>
<gene>
    <name evidence="2" type="ORF">GOP47_0020653</name>
</gene>
<proteinExistence type="predicted"/>
<feature type="region of interest" description="Disordered" evidence="1">
    <location>
        <begin position="46"/>
        <end position="67"/>
    </location>
</feature>
<sequence>MVKDKETKDVLLHRTEVYGKVTCEKFGLESLFPLVSAGIFVHRNGEPEDVSDSEGHDHLPPTSSAKKVISEPSLSARVTFLVTKKVPLMHVVGLFKRLQQLGNNDPEKALHMACKYGLSWERIVEIPCDATFTFSFVVLKKTIGQKKWIVVKQDRLDAKLPPAAYGKTETSKVEPKVHKIDEHRRKYRRLQKERELIRRAAPIKAKANQEYEASNVGSLSTEL</sequence>
<dbReference type="InterPro" id="IPR013784">
    <property type="entry name" value="Carb-bd-like_fold"/>
</dbReference>
<evidence type="ECO:0000313" key="3">
    <source>
        <dbReference type="Proteomes" id="UP000886520"/>
    </source>
</evidence>
<protein>
    <submittedName>
        <fullName evidence="2">Uncharacterized protein</fullName>
    </submittedName>
</protein>
<evidence type="ECO:0000313" key="2">
    <source>
        <dbReference type="EMBL" id="KAI5063983.1"/>
    </source>
</evidence>
<reference evidence="2" key="1">
    <citation type="submission" date="2021-01" db="EMBL/GenBank/DDBJ databases">
        <title>Adiantum capillus-veneris genome.</title>
        <authorList>
            <person name="Fang Y."/>
            <person name="Liao Q."/>
        </authorList>
    </citation>
    <scope>NUCLEOTIDE SEQUENCE</scope>
    <source>
        <strain evidence="2">H3</strain>
        <tissue evidence="2">Leaf</tissue>
    </source>
</reference>
<name>A0A9D4Z6A3_ADICA</name>
<evidence type="ECO:0000256" key="1">
    <source>
        <dbReference type="SAM" id="MobiDB-lite"/>
    </source>
</evidence>
<dbReference type="SUPFAM" id="SSF49452">
    <property type="entry name" value="Starch-binding domain-like"/>
    <property type="match status" value="1"/>
</dbReference>
<dbReference type="InterPro" id="IPR013783">
    <property type="entry name" value="Ig-like_fold"/>
</dbReference>
<comment type="caution">
    <text evidence="2">The sequence shown here is derived from an EMBL/GenBank/DDBJ whole genome shotgun (WGS) entry which is preliminary data.</text>
</comment>
<dbReference type="Gene3D" id="2.60.40.10">
    <property type="entry name" value="Immunoglobulins"/>
    <property type="match status" value="1"/>
</dbReference>